<evidence type="ECO:0000313" key="10">
    <source>
        <dbReference type="Proteomes" id="UP000284579"/>
    </source>
</evidence>
<feature type="transmembrane region" description="Helical" evidence="7">
    <location>
        <begin position="164"/>
        <end position="187"/>
    </location>
</feature>
<feature type="transmembrane region" description="Helical" evidence="7">
    <location>
        <begin position="391"/>
        <end position="410"/>
    </location>
</feature>
<evidence type="ECO:0000256" key="3">
    <source>
        <dbReference type="ARBA" id="ARBA00022692"/>
    </source>
</evidence>
<dbReference type="GO" id="GO:0055085">
    <property type="term" value="P:transmembrane transport"/>
    <property type="evidence" value="ECO:0007669"/>
    <property type="project" value="InterPro"/>
</dbReference>
<feature type="transmembrane region" description="Helical" evidence="7">
    <location>
        <begin position="81"/>
        <end position="101"/>
    </location>
</feature>
<evidence type="ECO:0000256" key="5">
    <source>
        <dbReference type="ARBA" id="ARBA00022989"/>
    </source>
</evidence>
<gene>
    <name evidence="9" type="ORF">DW656_15810</name>
</gene>
<keyword evidence="2" id="KW-0813">Transport</keyword>
<evidence type="ECO:0000256" key="2">
    <source>
        <dbReference type="ARBA" id="ARBA00022448"/>
    </source>
</evidence>
<dbReference type="PANTHER" id="PTHR43652">
    <property type="entry name" value="BASIC AMINO ACID ANTIPORTER YFCC-RELATED"/>
    <property type="match status" value="1"/>
</dbReference>
<dbReference type="EMBL" id="QRHO01000037">
    <property type="protein sequence ID" value="RHF80141.1"/>
    <property type="molecule type" value="Genomic_DNA"/>
</dbReference>
<dbReference type="Pfam" id="PF03600">
    <property type="entry name" value="CitMHS"/>
    <property type="match status" value="1"/>
</dbReference>
<name>A0A3R6GFH9_9FIRM</name>
<comment type="subcellular location">
    <subcellularLocation>
        <location evidence="1">Membrane</location>
        <topology evidence="1">Multi-pass membrane protein</topology>
    </subcellularLocation>
</comment>
<dbReference type="PANTHER" id="PTHR43652:SF2">
    <property type="entry name" value="BASIC AMINO ACID ANTIPORTER YFCC-RELATED"/>
    <property type="match status" value="1"/>
</dbReference>
<evidence type="ECO:0000256" key="6">
    <source>
        <dbReference type="ARBA" id="ARBA00023136"/>
    </source>
</evidence>
<keyword evidence="3 7" id="KW-0812">Transmembrane</keyword>
<feature type="transmembrane region" description="Helical" evidence="7">
    <location>
        <begin position="430"/>
        <end position="450"/>
    </location>
</feature>
<keyword evidence="4" id="KW-0677">Repeat</keyword>
<sequence length="453" mass="48692">MRVFGKAHSEKAYCIWIRRKRKMSMATIGAILTLIVFVAVLATPKLPNWFCFLIMAPIVVFTGTMDADGVYAVLSSSSFHLMAIICMFSGMIAATGLDIVMGNALDKLTGNVSGKKKEMLIFAILYLASGLVSFVLQNSYVAMAFLPVIFSIAKKNKISHSKMILFVIYASTLGGACTLIGTPTNIYANTALEEAGLKLFGMFDFAWVGIPIFILGGIYMIVMNRWCPSYEETVPSNSEIEAATEITPEMKKKQMVVGISFLLFVLALILDSLTDITVNPNFIGYALIAVSVLTTVVKPKEVITSFGVDMVLFCAGINLIIAVMKNSGLGEVFGAVVLSILGDTKNLYLITAVLFLGSAIATQFMNNMATAGVLAPIGISIAESMGANPQAIVLAIAIGAGCSFLTPIASGTNQTLMIFTNLKFTDFAKFGWPLVIISFICCVGILPLVFPFF</sequence>
<feature type="transmembrane region" description="Helical" evidence="7">
    <location>
        <begin position="282"/>
        <end position="299"/>
    </location>
</feature>
<evidence type="ECO:0000256" key="1">
    <source>
        <dbReference type="ARBA" id="ARBA00004141"/>
    </source>
</evidence>
<feature type="transmembrane region" description="Helical" evidence="7">
    <location>
        <begin position="121"/>
        <end position="152"/>
    </location>
</feature>
<evidence type="ECO:0000256" key="7">
    <source>
        <dbReference type="SAM" id="Phobius"/>
    </source>
</evidence>
<feature type="transmembrane region" description="Helical" evidence="7">
    <location>
        <begin position="306"/>
        <end position="324"/>
    </location>
</feature>
<dbReference type="InterPro" id="IPR051679">
    <property type="entry name" value="DASS-Related_Transporters"/>
</dbReference>
<dbReference type="GO" id="GO:0005886">
    <property type="term" value="C:plasma membrane"/>
    <property type="evidence" value="ECO:0007669"/>
    <property type="project" value="TreeGrafter"/>
</dbReference>
<protein>
    <recommendedName>
        <fullName evidence="8">Citrate transporter-like domain-containing protein</fullName>
    </recommendedName>
</protein>
<dbReference type="Proteomes" id="UP000284579">
    <property type="component" value="Unassembled WGS sequence"/>
</dbReference>
<proteinExistence type="predicted"/>
<accession>A0A3R6GFH9</accession>
<organism evidence="9 10">
    <name type="scientific">Coprococcus comes</name>
    <dbReference type="NCBI Taxonomy" id="410072"/>
    <lineage>
        <taxon>Bacteria</taxon>
        <taxon>Bacillati</taxon>
        <taxon>Bacillota</taxon>
        <taxon>Clostridia</taxon>
        <taxon>Lachnospirales</taxon>
        <taxon>Lachnospiraceae</taxon>
        <taxon>Coprococcus</taxon>
    </lineage>
</organism>
<reference evidence="9 10" key="1">
    <citation type="submission" date="2018-08" db="EMBL/GenBank/DDBJ databases">
        <title>A genome reference for cultivated species of the human gut microbiota.</title>
        <authorList>
            <person name="Zou Y."/>
            <person name="Xue W."/>
            <person name="Luo G."/>
        </authorList>
    </citation>
    <scope>NUCLEOTIDE SEQUENCE [LARGE SCALE GENOMIC DNA]</scope>
    <source>
        <strain evidence="9 10">AM23-3</strain>
    </source>
</reference>
<feature type="domain" description="Citrate transporter-like" evidence="8">
    <location>
        <begin position="40"/>
        <end position="397"/>
    </location>
</feature>
<feature type="transmembrane region" description="Helical" evidence="7">
    <location>
        <begin position="347"/>
        <end position="379"/>
    </location>
</feature>
<feature type="transmembrane region" description="Helical" evidence="7">
    <location>
        <begin position="199"/>
        <end position="222"/>
    </location>
</feature>
<keyword evidence="5 7" id="KW-1133">Transmembrane helix</keyword>
<evidence type="ECO:0000256" key="4">
    <source>
        <dbReference type="ARBA" id="ARBA00022737"/>
    </source>
</evidence>
<feature type="transmembrane region" description="Helical" evidence="7">
    <location>
        <begin position="52"/>
        <end position="74"/>
    </location>
</feature>
<dbReference type="InterPro" id="IPR004680">
    <property type="entry name" value="Cit_transptr-like_dom"/>
</dbReference>
<comment type="caution">
    <text evidence="9">The sequence shown here is derived from an EMBL/GenBank/DDBJ whole genome shotgun (WGS) entry which is preliminary data.</text>
</comment>
<keyword evidence="6 7" id="KW-0472">Membrane</keyword>
<dbReference type="AlphaFoldDB" id="A0A3R6GFH9"/>
<evidence type="ECO:0000259" key="8">
    <source>
        <dbReference type="Pfam" id="PF03600"/>
    </source>
</evidence>
<feature type="transmembrane region" description="Helical" evidence="7">
    <location>
        <begin position="254"/>
        <end position="270"/>
    </location>
</feature>
<evidence type="ECO:0000313" key="9">
    <source>
        <dbReference type="EMBL" id="RHF80141.1"/>
    </source>
</evidence>